<accession>A0AAF0Y4F9</accession>
<name>A0AAF0Y4F9_9TREE</name>
<protein>
    <submittedName>
        <fullName evidence="3">Uncharacterized protein</fullName>
    </submittedName>
</protein>
<dbReference type="Proteomes" id="UP000827549">
    <property type="component" value="Chromosome 2"/>
</dbReference>
<dbReference type="GeneID" id="87806712"/>
<evidence type="ECO:0000313" key="4">
    <source>
        <dbReference type="Proteomes" id="UP000827549"/>
    </source>
</evidence>
<evidence type="ECO:0000313" key="3">
    <source>
        <dbReference type="EMBL" id="WOO79955.1"/>
    </source>
</evidence>
<dbReference type="RefSeq" id="XP_062625987.1">
    <property type="nucleotide sequence ID" value="XM_062770003.1"/>
</dbReference>
<keyword evidence="2" id="KW-0472">Membrane</keyword>
<evidence type="ECO:0000256" key="1">
    <source>
        <dbReference type="SAM" id="MobiDB-lite"/>
    </source>
</evidence>
<keyword evidence="2" id="KW-1133">Transmembrane helix</keyword>
<sequence length="125" mass="14384">MLPRLLRPLRPALRLTALTRPNPRPSALPRQPFPAARSYWQQSPREWWRRFSWEVDLDDPFIPLLMVMLPFLSVGVYYAIKEKQKPPKTNAFGDVVVRDGEEATYGPPETKLPQPPAAPWNPPGE</sequence>
<keyword evidence="2" id="KW-0812">Transmembrane</keyword>
<feature type="compositionally biased region" description="Pro residues" evidence="1">
    <location>
        <begin position="113"/>
        <end position="125"/>
    </location>
</feature>
<proteinExistence type="predicted"/>
<feature type="region of interest" description="Disordered" evidence="1">
    <location>
        <begin position="89"/>
        <end position="125"/>
    </location>
</feature>
<feature type="transmembrane region" description="Helical" evidence="2">
    <location>
        <begin position="61"/>
        <end position="80"/>
    </location>
</feature>
<keyword evidence="4" id="KW-1185">Reference proteome</keyword>
<organism evidence="3 4">
    <name type="scientific">Vanrija pseudolonga</name>
    <dbReference type="NCBI Taxonomy" id="143232"/>
    <lineage>
        <taxon>Eukaryota</taxon>
        <taxon>Fungi</taxon>
        <taxon>Dikarya</taxon>
        <taxon>Basidiomycota</taxon>
        <taxon>Agaricomycotina</taxon>
        <taxon>Tremellomycetes</taxon>
        <taxon>Trichosporonales</taxon>
        <taxon>Trichosporonaceae</taxon>
        <taxon>Vanrija</taxon>
    </lineage>
</organism>
<reference evidence="3" key="1">
    <citation type="submission" date="2023-10" db="EMBL/GenBank/DDBJ databases">
        <authorList>
            <person name="Noh H."/>
        </authorList>
    </citation>
    <scope>NUCLEOTIDE SEQUENCE</scope>
    <source>
        <strain evidence="3">DUCC4014</strain>
    </source>
</reference>
<gene>
    <name evidence="3" type="ORF">LOC62_02G003469</name>
</gene>
<dbReference type="EMBL" id="CP086715">
    <property type="protein sequence ID" value="WOO79955.1"/>
    <property type="molecule type" value="Genomic_DNA"/>
</dbReference>
<evidence type="ECO:0000256" key="2">
    <source>
        <dbReference type="SAM" id="Phobius"/>
    </source>
</evidence>
<dbReference type="AlphaFoldDB" id="A0AAF0Y4F9"/>